<evidence type="ECO:0000256" key="1">
    <source>
        <dbReference type="ARBA" id="ARBA00004123"/>
    </source>
</evidence>
<dbReference type="Gene3D" id="3.30.160.60">
    <property type="entry name" value="Classic Zinc Finger"/>
    <property type="match status" value="3"/>
</dbReference>
<keyword evidence="7" id="KW-0539">Nucleus</keyword>
<organism evidence="12 13">
    <name type="scientific">Drosophila kikkawai</name>
    <name type="common">Fruit fly</name>
    <dbReference type="NCBI Taxonomy" id="30033"/>
    <lineage>
        <taxon>Eukaryota</taxon>
        <taxon>Metazoa</taxon>
        <taxon>Ecdysozoa</taxon>
        <taxon>Arthropoda</taxon>
        <taxon>Hexapoda</taxon>
        <taxon>Insecta</taxon>
        <taxon>Pterygota</taxon>
        <taxon>Neoptera</taxon>
        <taxon>Endopterygota</taxon>
        <taxon>Diptera</taxon>
        <taxon>Brachycera</taxon>
        <taxon>Muscomorpha</taxon>
        <taxon>Ephydroidea</taxon>
        <taxon>Drosophilidae</taxon>
        <taxon>Drosophila</taxon>
        <taxon>Sophophora</taxon>
    </lineage>
</organism>
<evidence type="ECO:0000256" key="10">
    <source>
        <dbReference type="SAM" id="MobiDB-lite"/>
    </source>
</evidence>
<feature type="domain" description="C2H2-type" evidence="11">
    <location>
        <begin position="706"/>
        <end position="731"/>
    </location>
</feature>
<feature type="compositionally biased region" description="Basic and acidic residues" evidence="10">
    <location>
        <begin position="169"/>
        <end position="178"/>
    </location>
</feature>
<gene>
    <name evidence="13" type="primary">indra</name>
</gene>
<feature type="region of interest" description="Disordered" evidence="10">
    <location>
        <begin position="485"/>
        <end position="504"/>
    </location>
</feature>
<keyword evidence="3" id="KW-0677">Repeat</keyword>
<dbReference type="FunFam" id="3.30.160.60:FF:000446">
    <property type="entry name" value="Zinc finger protein"/>
    <property type="match status" value="1"/>
</dbReference>
<dbReference type="PANTHER" id="PTHR24388">
    <property type="entry name" value="ZINC FINGER PROTEIN"/>
    <property type="match status" value="1"/>
</dbReference>
<evidence type="ECO:0000256" key="7">
    <source>
        <dbReference type="ARBA" id="ARBA00023242"/>
    </source>
</evidence>
<evidence type="ECO:0000313" key="13">
    <source>
        <dbReference type="RefSeq" id="XP_017029780.1"/>
    </source>
</evidence>
<feature type="compositionally biased region" description="Basic and acidic residues" evidence="10">
    <location>
        <begin position="312"/>
        <end position="362"/>
    </location>
</feature>
<dbReference type="PROSITE" id="PS00028">
    <property type="entry name" value="ZINC_FINGER_C2H2_1"/>
    <property type="match status" value="5"/>
</dbReference>
<keyword evidence="4 9" id="KW-0863">Zinc-finger</keyword>
<dbReference type="SMART" id="SM00355">
    <property type="entry name" value="ZnF_C2H2"/>
    <property type="match status" value="7"/>
</dbReference>
<accession>A0A6P4IMU6</accession>
<dbReference type="PROSITE" id="PS50157">
    <property type="entry name" value="ZINC_FINGER_C2H2_2"/>
    <property type="match status" value="4"/>
</dbReference>
<dbReference type="SUPFAM" id="SSF57667">
    <property type="entry name" value="beta-beta-alpha zinc fingers"/>
    <property type="match status" value="1"/>
</dbReference>
<evidence type="ECO:0000313" key="12">
    <source>
        <dbReference type="Proteomes" id="UP001652661"/>
    </source>
</evidence>
<keyword evidence="2" id="KW-0479">Metal-binding</keyword>
<dbReference type="PANTHER" id="PTHR24388:SF54">
    <property type="entry name" value="PROTEIN ESCARGOT"/>
    <property type="match status" value="1"/>
</dbReference>
<keyword evidence="5" id="KW-0862">Zinc</keyword>
<comment type="subcellular location">
    <subcellularLocation>
        <location evidence="1">Nucleus</location>
    </subcellularLocation>
</comment>
<feature type="region of interest" description="Disordered" evidence="10">
    <location>
        <begin position="111"/>
        <end position="178"/>
    </location>
</feature>
<evidence type="ECO:0000256" key="3">
    <source>
        <dbReference type="ARBA" id="ARBA00022737"/>
    </source>
</evidence>
<protein>
    <submittedName>
        <fullName evidence="13">Zinc finger protein indra</fullName>
    </submittedName>
</protein>
<keyword evidence="6" id="KW-0238">DNA-binding</keyword>
<dbReference type="InterPro" id="IPR036236">
    <property type="entry name" value="Znf_C2H2_sf"/>
</dbReference>
<comment type="similarity">
    <text evidence="8">Belongs to the snail C2H2-type zinc-finger protein family.</text>
</comment>
<name>A0A6P4IMU6_DROKI</name>
<proteinExistence type="inferred from homology"/>
<feature type="domain" description="C2H2-type" evidence="11">
    <location>
        <begin position="650"/>
        <end position="678"/>
    </location>
</feature>
<dbReference type="Pfam" id="PF00096">
    <property type="entry name" value="zf-C2H2"/>
    <property type="match status" value="1"/>
</dbReference>
<dbReference type="InterPro" id="IPR013087">
    <property type="entry name" value="Znf_C2H2_type"/>
</dbReference>
<evidence type="ECO:0000259" key="11">
    <source>
        <dbReference type="PROSITE" id="PS50157"/>
    </source>
</evidence>
<reference evidence="13" key="1">
    <citation type="submission" date="2025-08" db="UniProtKB">
        <authorList>
            <consortium name="RefSeq"/>
        </authorList>
    </citation>
    <scope>IDENTIFICATION</scope>
    <source>
        <strain evidence="13">14028-0561.14</strain>
        <tissue evidence="13">Whole fly</tissue>
    </source>
</reference>
<keyword evidence="12" id="KW-1185">Reference proteome</keyword>
<feature type="domain" description="C2H2-type" evidence="11">
    <location>
        <begin position="435"/>
        <end position="463"/>
    </location>
</feature>
<dbReference type="OrthoDB" id="6077919at2759"/>
<dbReference type="GO" id="GO:0000981">
    <property type="term" value="F:DNA-binding transcription factor activity, RNA polymerase II-specific"/>
    <property type="evidence" value="ECO:0007669"/>
    <property type="project" value="TreeGrafter"/>
</dbReference>
<feature type="compositionally biased region" description="Basic and acidic residues" evidence="10">
    <location>
        <begin position="535"/>
        <end position="544"/>
    </location>
</feature>
<dbReference type="GO" id="GO:0000978">
    <property type="term" value="F:RNA polymerase II cis-regulatory region sequence-specific DNA binding"/>
    <property type="evidence" value="ECO:0007669"/>
    <property type="project" value="TreeGrafter"/>
</dbReference>
<evidence type="ECO:0000256" key="8">
    <source>
        <dbReference type="ARBA" id="ARBA00037948"/>
    </source>
</evidence>
<sequence length="734" mass="81261">MTKQVICDYCGSSNESKTIFSAQKSFVGYKMLEVLQIITHKDLPANLAVKVCFMCASNLMTTMGVIEKTVKLVDNASLIKGAAAANKNKKAVEELDKSNVDPIVDLTAEGEAKTAKPKTTPAGKNLTIRQRSKSMASRPSDLIFPKSPAQKLDELNASSSKQTPKKHTSRLEDGLDDSVRLTPAKEVAPNKKVFLQLFGSRNANDAAAPESEDEDEDENAADENAGKVITIKKSFDCKLCDFQSRSAKPFKQHLSQEHGQQRPRIYFCDLCPKSFGVLKSWRVHNETAHGVTVEAPQKEVKEKVAKPKKQPAKADSKEDKVKPIEKSPRKEKTNKGKELSPRKEKSNKANEMKSPRKEKSNKVNEINKVNEVINDEEISEGPQLATIRALNGETSARNKWLEKVINNPDYTFDVNGSSASTPKAADISMELGSEFKCDICDSELTTAKQMQEHMQTAHGIDKPKIFKCTVCEKSLSSKQSLKYHMNLHSNGSGGGAEEVKSSKRKILQEEEKEVDIVDGNADKSPDPEDDDEQPTEEKILHTDEAEAEVQEIAIKTEDENDLMAPPKPVGKKPKKAKDSTAVISITDSPSKKGKRKNKEEASLNETTTTVDLLEEINTNVKPHKKARLESISDSFASSIEDYSTAEESVLSCGQCGKQVKSKQRLALHIRKRHGTKLECPGCKSSYHNQRDYVNHFAVCSAGGSLLPCGVENCKKSFYEANYLSSHLRLKHQWV</sequence>
<dbReference type="GO" id="GO:0008270">
    <property type="term" value="F:zinc ion binding"/>
    <property type="evidence" value="ECO:0007669"/>
    <property type="project" value="UniProtKB-KW"/>
</dbReference>
<dbReference type="OMA" id="HGQQRPR"/>
<dbReference type="InterPro" id="IPR050527">
    <property type="entry name" value="Snail/Krueppel_Znf"/>
</dbReference>
<evidence type="ECO:0000256" key="4">
    <source>
        <dbReference type="ARBA" id="ARBA00022771"/>
    </source>
</evidence>
<feature type="region of interest" description="Disordered" evidence="10">
    <location>
        <begin position="509"/>
        <end position="605"/>
    </location>
</feature>
<evidence type="ECO:0000256" key="9">
    <source>
        <dbReference type="PROSITE-ProRule" id="PRU00042"/>
    </source>
</evidence>
<feature type="compositionally biased region" description="Polar residues" evidence="10">
    <location>
        <begin position="127"/>
        <end position="137"/>
    </location>
</feature>
<evidence type="ECO:0000256" key="6">
    <source>
        <dbReference type="ARBA" id="ARBA00023125"/>
    </source>
</evidence>
<dbReference type="Proteomes" id="UP001652661">
    <property type="component" value="Chromosome 3L"/>
</dbReference>
<dbReference type="GO" id="GO:0005634">
    <property type="term" value="C:nucleus"/>
    <property type="evidence" value="ECO:0007669"/>
    <property type="project" value="UniProtKB-SubCell"/>
</dbReference>
<dbReference type="RefSeq" id="XP_017029780.1">
    <property type="nucleotide sequence ID" value="XM_017174291.3"/>
</dbReference>
<dbReference type="AlphaFoldDB" id="A0A6P4IMU6"/>
<feature type="region of interest" description="Disordered" evidence="10">
    <location>
        <begin position="298"/>
        <end position="365"/>
    </location>
</feature>
<feature type="domain" description="C2H2-type" evidence="11">
    <location>
        <begin position="466"/>
        <end position="493"/>
    </location>
</feature>
<evidence type="ECO:0000256" key="2">
    <source>
        <dbReference type="ARBA" id="ARBA00022723"/>
    </source>
</evidence>
<evidence type="ECO:0000256" key="5">
    <source>
        <dbReference type="ARBA" id="ARBA00022833"/>
    </source>
</evidence>